<evidence type="ECO:0000256" key="14">
    <source>
        <dbReference type="ARBA" id="ARBA00033080"/>
    </source>
</evidence>
<comment type="catalytic activity">
    <reaction evidence="15">
        <text>L-threonyl-[protein] + GDP-beta-L-fucose = 3-O-(alpha-L-fucosyl)-L-threonyl-[protein] + GDP + H(+)</text>
        <dbReference type="Rhea" id="RHEA:70491"/>
        <dbReference type="Rhea" id="RHEA-COMP:11060"/>
        <dbReference type="Rhea" id="RHEA-COMP:17915"/>
        <dbReference type="ChEBI" id="CHEBI:15378"/>
        <dbReference type="ChEBI" id="CHEBI:30013"/>
        <dbReference type="ChEBI" id="CHEBI:57273"/>
        <dbReference type="ChEBI" id="CHEBI:58189"/>
        <dbReference type="ChEBI" id="CHEBI:189631"/>
        <dbReference type="EC" id="2.4.1.221"/>
    </reaction>
    <physiologicalReaction direction="left-to-right" evidence="15">
        <dbReference type="Rhea" id="RHEA:70492"/>
    </physiologicalReaction>
</comment>
<keyword evidence="6 18" id="KW-0328">Glycosyltransferase</keyword>
<dbReference type="InterPro" id="IPR039922">
    <property type="entry name" value="POFUT1"/>
</dbReference>
<evidence type="ECO:0000256" key="15">
    <source>
        <dbReference type="ARBA" id="ARBA00047273"/>
    </source>
</evidence>
<dbReference type="GO" id="GO:0006004">
    <property type="term" value="P:fucose metabolic process"/>
    <property type="evidence" value="ECO:0007669"/>
    <property type="project" value="UniProtKB-KW"/>
</dbReference>
<keyword evidence="8" id="KW-0256">Endoplasmic reticulum</keyword>
<dbReference type="UniPathway" id="UPA00378"/>
<dbReference type="EMBL" id="REGN01008053">
    <property type="protein sequence ID" value="RNA04541.1"/>
    <property type="molecule type" value="Genomic_DNA"/>
</dbReference>
<evidence type="ECO:0000313" key="18">
    <source>
        <dbReference type="EMBL" id="RNA04541.1"/>
    </source>
</evidence>
<keyword evidence="13" id="KW-0119">Carbohydrate metabolism</keyword>
<keyword evidence="11" id="KW-0325">Glycoprotein</keyword>
<comment type="caution">
    <text evidence="18">The sequence shown here is derived from an EMBL/GenBank/DDBJ whole genome shotgun (WGS) entry which is preliminary data.</text>
</comment>
<name>A0A3M7Q0L1_BRAPC</name>
<evidence type="ECO:0000256" key="7">
    <source>
        <dbReference type="ARBA" id="ARBA00022679"/>
    </source>
</evidence>
<comment type="pathway">
    <text evidence="2">Protein modification; protein glycosylation.</text>
</comment>
<evidence type="ECO:0000313" key="19">
    <source>
        <dbReference type="Proteomes" id="UP000276133"/>
    </source>
</evidence>
<dbReference type="STRING" id="10195.A0A3M7Q0L1"/>
<evidence type="ECO:0000256" key="12">
    <source>
        <dbReference type="ARBA" id="ARBA00023253"/>
    </source>
</evidence>
<dbReference type="GO" id="GO:0007219">
    <property type="term" value="P:Notch signaling pathway"/>
    <property type="evidence" value="ECO:0007669"/>
    <property type="project" value="UniProtKB-KW"/>
</dbReference>
<evidence type="ECO:0000256" key="10">
    <source>
        <dbReference type="ARBA" id="ARBA00023157"/>
    </source>
</evidence>
<keyword evidence="10" id="KW-1015">Disulfide bond</keyword>
<feature type="chain" id="PRO_5018218109" description="GDP-fucose protein O-fucosyltransferase 1" evidence="17">
    <location>
        <begin position="18"/>
        <end position="218"/>
    </location>
</feature>
<accession>A0A3M7Q0L1</accession>
<proteinExistence type="inferred from homology"/>
<evidence type="ECO:0000256" key="4">
    <source>
        <dbReference type="ARBA" id="ARBA00012196"/>
    </source>
</evidence>
<evidence type="ECO:0000256" key="6">
    <source>
        <dbReference type="ARBA" id="ARBA00022676"/>
    </source>
</evidence>
<evidence type="ECO:0000256" key="16">
    <source>
        <dbReference type="ARBA" id="ARBA00048647"/>
    </source>
</evidence>
<dbReference type="AlphaFoldDB" id="A0A3M7Q0L1"/>
<dbReference type="PANTHER" id="PTHR21420">
    <property type="entry name" value="GDP-FUCOSE PROTEIN O-FUCOSYLTRANSFERASE 1"/>
    <property type="match status" value="1"/>
</dbReference>
<evidence type="ECO:0000256" key="13">
    <source>
        <dbReference type="ARBA" id="ARBA00023277"/>
    </source>
</evidence>
<reference evidence="18 19" key="1">
    <citation type="journal article" date="2018" name="Sci. Rep.">
        <title>Genomic signatures of local adaptation to the degree of environmental predictability in rotifers.</title>
        <authorList>
            <person name="Franch-Gras L."/>
            <person name="Hahn C."/>
            <person name="Garcia-Roger E.M."/>
            <person name="Carmona M.J."/>
            <person name="Serra M."/>
            <person name="Gomez A."/>
        </authorList>
    </citation>
    <scope>NUCLEOTIDE SEQUENCE [LARGE SCALE GENOMIC DNA]</scope>
    <source>
        <strain evidence="18">HYR1</strain>
    </source>
</reference>
<sequence>MKILALLFSTLVSFANTKEIQIDPKGYIVFCPCMGRFGNQMDQFLGALAFAKGIGRTLVLPHFVEYPERFSSSLQIPFQNYFKAEPLAEYTKVILMDDFMKIVAPKIWPKGNRTVFCYMARGNSNDCAAKDGNPFGPYWDYFGVDFDKSEFYGPLSFDPLFEKHRLEWTNKFPADKYTVLAFTGAPGAFPVAETNVPLQKYVKWSDKIDSISEEFIKK</sequence>
<feature type="signal peptide" evidence="17">
    <location>
        <begin position="1"/>
        <end position="17"/>
    </location>
</feature>
<evidence type="ECO:0000256" key="17">
    <source>
        <dbReference type="SAM" id="SignalP"/>
    </source>
</evidence>
<organism evidence="18 19">
    <name type="scientific">Brachionus plicatilis</name>
    <name type="common">Marine rotifer</name>
    <name type="synonym">Brachionus muelleri</name>
    <dbReference type="NCBI Taxonomy" id="10195"/>
    <lineage>
        <taxon>Eukaryota</taxon>
        <taxon>Metazoa</taxon>
        <taxon>Spiralia</taxon>
        <taxon>Gnathifera</taxon>
        <taxon>Rotifera</taxon>
        <taxon>Eurotatoria</taxon>
        <taxon>Monogononta</taxon>
        <taxon>Pseudotrocha</taxon>
        <taxon>Ploima</taxon>
        <taxon>Brachionidae</taxon>
        <taxon>Brachionus</taxon>
    </lineage>
</organism>
<keyword evidence="9" id="KW-0914">Notch signaling pathway</keyword>
<evidence type="ECO:0000256" key="8">
    <source>
        <dbReference type="ARBA" id="ARBA00022824"/>
    </source>
</evidence>
<comment type="similarity">
    <text evidence="3">Belongs to the glycosyltransferase 65 family.</text>
</comment>
<evidence type="ECO:0000256" key="9">
    <source>
        <dbReference type="ARBA" id="ARBA00022976"/>
    </source>
</evidence>
<dbReference type="Proteomes" id="UP000276133">
    <property type="component" value="Unassembled WGS sequence"/>
</dbReference>
<dbReference type="GO" id="GO:0046922">
    <property type="term" value="F:peptide-O-fucosyltransferase activity"/>
    <property type="evidence" value="ECO:0007669"/>
    <property type="project" value="UniProtKB-EC"/>
</dbReference>
<evidence type="ECO:0000256" key="11">
    <source>
        <dbReference type="ARBA" id="ARBA00023180"/>
    </source>
</evidence>
<keyword evidence="17" id="KW-0732">Signal</keyword>
<evidence type="ECO:0000256" key="3">
    <source>
        <dbReference type="ARBA" id="ARBA00010626"/>
    </source>
</evidence>
<keyword evidence="7 18" id="KW-0808">Transferase</keyword>
<comment type="catalytic activity">
    <reaction evidence="16">
        <text>L-seryl-[protein] + GDP-beta-L-fucose = 3-O-(alpha-L-fucosyl)-L-seryl-[protein] + GDP + H(+)</text>
        <dbReference type="Rhea" id="RHEA:63644"/>
        <dbReference type="Rhea" id="RHEA-COMP:9863"/>
        <dbReference type="Rhea" id="RHEA-COMP:17914"/>
        <dbReference type="ChEBI" id="CHEBI:15378"/>
        <dbReference type="ChEBI" id="CHEBI:29999"/>
        <dbReference type="ChEBI" id="CHEBI:57273"/>
        <dbReference type="ChEBI" id="CHEBI:58189"/>
        <dbReference type="ChEBI" id="CHEBI:189632"/>
        <dbReference type="EC" id="2.4.1.221"/>
    </reaction>
    <physiologicalReaction direction="left-to-right" evidence="16">
        <dbReference type="Rhea" id="RHEA:63645"/>
    </physiologicalReaction>
</comment>
<keyword evidence="19" id="KW-1185">Reference proteome</keyword>
<dbReference type="EC" id="2.4.1.221" evidence="4"/>
<protein>
    <recommendedName>
        <fullName evidence="5">GDP-fucose protein O-fucosyltransferase 1</fullName>
        <ecNumber evidence="4">2.4.1.221</ecNumber>
    </recommendedName>
    <alternativeName>
        <fullName evidence="14">Peptide-O-fucosyltransferase 1</fullName>
    </alternativeName>
</protein>
<dbReference type="Pfam" id="PF10250">
    <property type="entry name" value="O-FucT"/>
    <property type="match status" value="1"/>
</dbReference>
<dbReference type="OrthoDB" id="10050276at2759"/>
<dbReference type="InterPro" id="IPR019378">
    <property type="entry name" value="GDP-Fuc_O-FucTrfase"/>
</dbReference>
<keyword evidence="12" id="KW-0294">Fucose metabolism</keyword>
<feature type="non-terminal residue" evidence="18">
    <location>
        <position position="218"/>
    </location>
</feature>
<comment type="subcellular location">
    <subcellularLocation>
        <location evidence="1">Endoplasmic reticulum</location>
    </subcellularLocation>
</comment>
<evidence type="ECO:0000256" key="2">
    <source>
        <dbReference type="ARBA" id="ARBA00004922"/>
    </source>
</evidence>
<dbReference type="Gene3D" id="3.40.50.11340">
    <property type="match status" value="1"/>
</dbReference>
<evidence type="ECO:0000256" key="1">
    <source>
        <dbReference type="ARBA" id="ARBA00004240"/>
    </source>
</evidence>
<gene>
    <name evidence="18" type="ORF">BpHYR1_002728</name>
</gene>
<dbReference type="GO" id="GO:0005783">
    <property type="term" value="C:endoplasmic reticulum"/>
    <property type="evidence" value="ECO:0007669"/>
    <property type="project" value="UniProtKB-SubCell"/>
</dbReference>
<dbReference type="PANTHER" id="PTHR21420:SF10">
    <property type="entry name" value="GDP-FUCOSE PROTEIN O-FUCOSYLTRANSFERASE 1"/>
    <property type="match status" value="1"/>
</dbReference>
<evidence type="ECO:0000256" key="5">
    <source>
        <dbReference type="ARBA" id="ARBA00021745"/>
    </source>
</evidence>